<dbReference type="InterPro" id="IPR032675">
    <property type="entry name" value="LRR_dom_sf"/>
</dbReference>
<dbReference type="Proteomes" id="UP000726737">
    <property type="component" value="Unassembled WGS sequence"/>
</dbReference>
<reference evidence="2" key="1">
    <citation type="journal article" date="2020" name="Fungal Divers.">
        <title>Resolving the Mortierellaceae phylogeny through synthesis of multi-gene phylogenetics and phylogenomics.</title>
        <authorList>
            <person name="Vandepol N."/>
            <person name="Liber J."/>
            <person name="Desiro A."/>
            <person name="Na H."/>
            <person name="Kennedy M."/>
            <person name="Barry K."/>
            <person name="Grigoriev I.V."/>
            <person name="Miller A.N."/>
            <person name="O'Donnell K."/>
            <person name="Stajich J.E."/>
            <person name="Bonito G."/>
        </authorList>
    </citation>
    <scope>NUCLEOTIDE SEQUENCE</scope>
    <source>
        <strain evidence="2">KOD948</strain>
    </source>
</reference>
<dbReference type="Gene3D" id="3.80.10.10">
    <property type="entry name" value="Ribonuclease Inhibitor"/>
    <property type="match status" value="2"/>
</dbReference>
<keyword evidence="3" id="KW-1185">Reference proteome</keyword>
<protein>
    <submittedName>
        <fullName evidence="2">Uncharacterized protein</fullName>
    </submittedName>
</protein>
<evidence type="ECO:0000313" key="2">
    <source>
        <dbReference type="EMBL" id="KAG0267249.1"/>
    </source>
</evidence>
<evidence type="ECO:0000313" key="3">
    <source>
        <dbReference type="Proteomes" id="UP000726737"/>
    </source>
</evidence>
<feature type="region of interest" description="Disordered" evidence="1">
    <location>
        <begin position="15"/>
        <end position="46"/>
    </location>
</feature>
<dbReference type="EMBL" id="JAAAJA010000006">
    <property type="protein sequence ID" value="KAG0267249.1"/>
    <property type="molecule type" value="Genomic_DNA"/>
</dbReference>
<dbReference type="OrthoDB" id="2348604at2759"/>
<evidence type="ECO:0000256" key="1">
    <source>
        <dbReference type="SAM" id="MobiDB-lite"/>
    </source>
</evidence>
<organism evidence="2 3">
    <name type="scientific">Mortierella polycephala</name>
    <dbReference type="NCBI Taxonomy" id="41804"/>
    <lineage>
        <taxon>Eukaryota</taxon>
        <taxon>Fungi</taxon>
        <taxon>Fungi incertae sedis</taxon>
        <taxon>Mucoromycota</taxon>
        <taxon>Mortierellomycotina</taxon>
        <taxon>Mortierellomycetes</taxon>
        <taxon>Mortierellales</taxon>
        <taxon>Mortierellaceae</taxon>
        <taxon>Mortierella</taxon>
    </lineage>
</organism>
<gene>
    <name evidence="2" type="ORF">BG011_007658</name>
</gene>
<proteinExistence type="predicted"/>
<sequence length="699" mass="78588">MIIPTALESGTAAGVITAPSTPTPTPTEVIPDPDTHEASNTTNDMPVEHIKKTSATKKRKRPRLDIISRNQDILFLIFKCLEGQDEETISTSSSTSAHPIYEFTTIRQPYATATCATVQTMTNNRSHDLTQDALSKMCRVNRAFAKVGLPFLWRRPKIRTCRQLDRFAFTLELYGGQYFDHIWELVVQQGSVPDANYESLWWGHARCRAILFKVATHCSRLTLLDCNWVGSPFDHRMVRALTDTSMTSLKALRLEPAQMPCKEPCLNEEDFMQLISRCVNLESLELDLGYKTTNRSITHLLVTCPRLACFVFPSTCISGWVDALDMGFGENLRSIKIYTPLLLDSAVIARELELDSFSFHPHCLPNLESINLGFGFGDFVEALFTKPLLPTLRSLKILQPSNTVLEILSCRLAPQLTMFETKLNEATNPEVYKVFSSRMASLQSLDCSPGPVMGLIGRNITTLSANSSLRLLDSVAELCPNLEDLTLWGGSVSRDPSSRTRSDPQSGMIYIIEMCPIKRLRLVNAYLGLGPKFWQACGEFGTKLRILDIDLLDHKGMNSWGLFEGLRHCKKLQWLRLTELLNVRKEASVMVSCLKDLRRLCGLHLNIPDMETGYFSMSIDEISALLSSFCELSDVNLVIPKPCPNSATTTPRSSMIPDQRIYCYGLPYAKADPTMVFKNALRQNIYGRVEWSTPQIGYY</sequence>
<comment type="caution">
    <text evidence="2">The sequence shown here is derived from an EMBL/GenBank/DDBJ whole genome shotgun (WGS) entry which is preliminary data.</text>
</comment>
<accession>A0A9P6QJW8</accession>
<dbReference type="AlphaFoldDB" id="A0A9P6QJW8"/>
<dbReference type="SUPFAM" id="SSF52047">
    <property type="entry name" value="RNI-like"/>
    <property type="match status" value="1"/>
</dbReference>
<name>A0A9P6QJW8_9FUNG</name>
<feature type="compositionally biased region" description="Low complexity" evidence="1">
    <location>
        <begin position="15"/>
        <end position="32"/>
    </location>
</feature>